<dbReference type="SUPFAM" id="SSF46689">
    <property type="entry name" value="Homeodomain-like"/>
    <property type="match status" value="1"/>
</dbReference>
<dbReference type="Proteomes" id="UP000009080">
    <property type="component" value="Chromosome"/>
</dbReference>
<protein>
    <submittedName>
        <fullName evidence="3">Transcriptional regulator, Fis family protein</fullName>
    </submittedName>
</protein>
<dbReference type="OrthoDB" id="5705271at2"/>
<evidence type="ECO:0000256" key="1">
    <source>
        <dbReference type="SAM" id="Phobius"/>
    </source>
</evidence>
<keyword evidence="1" id="KW-0812">Transmembrane</keyword>
<keyword evidence="4" id="KW-1185">Reference proteome</keyword>
<feature type="transmembrane region" description="Helical" evidence="1">
    <location>
        <begin position="29"/>
        <end position="54"/>
    </location>
</feature>
<evidence type="ECO:0000313" key="4">
    <source>
        <dbReference type="Proteomes" id="UP000009080"/>
    </source>
</evidence>
<proteinExistence type="predicted"/>
<evidence type="ECO:0000259" key="2">
    <source>
        <dbReference type="Pfam" id="PF02954"/>
    </source>
</evidence>
<dbReference type="eggNOG" id="COG2204">
    <property type="taxonomic scope" value="Bacteria"/>
</dbReference>
<feature type="transmembrane region" description="Helical" evidence="1">
    <location>
        <begin position="131"/>
        <end position="155"/>
    </location>
</feature>
<feature type="transmembrane region" description="Helical" evidence="1">
    <location>
        <begin position="194"/>
        <end position="217"/>
    </location>
</feature>
<dbReference type="AlphaFoldDB" id="C5BRD7"/>
<dbReference type="InterPro" id="IPR009057">
    <property type="entry name" value="Homeodomain-like_sf"/>
</dbReference>
<feature type="transmembrane region" description="Helical" evidence="1">
    <location>
        <begin position="167"/>
        <end position="188"/>
    </location>
</feature>
<keyword evidence="1" id="KW-0472">Membrane</keyword>
<dbReference type="GO" id="GO:0043565">
    <property type="term" value="F:sequence-specific DNA binding"/>
    <property type="evidence" value="ECO:0007669"/>
    <property type="project" value="InterPro"/>
</dbReference>
<gene>
    <name evidence="3" type="ordered locus">TERTU_3513</name>
</gene>
<accession>C5BRD7</accession>
<dbReference type="HOGENOM" id="CLU_918075_0_0_6"/>
<dbReference type="PRINTS" id="PR01590">
    <property type="entry name" value="HTHFIS"/>
</dbReference>
<sequence length="303" mass="34381">MTHLFFLSGISLLLKLLTLLQFRKCFRTFPVCILLIAFSFIAMNLCELCFQHVLLEQDGGYTVVTLYYVFSLLGIYAVLSYAIQFSPHFQLWWQIITTGLLLAPQLFVLLTGIGITTIVRWDDSFTQLSGHYFFIVQLGYYLQPFIIVTVLLYTMASTKTHNVRLRVKSLLVALLPLLAAAPGIVNLFTSSLPIYISGVTSILFAITLWFVCFTHIAKNQFLLMSYMPFSRESRILRSLAESVAQPDRGLRKVLQEYETQILNETLAKTDGNITHAAKILKIGRSTLSQKMSKQECQPPEEPS</sequence>
<dbReference type="EMBL" id="CP001614">
    <property type="protein sequence ID" value="ACR12588.1"/>
    <property type="molecule type" value="Genomic_DNA"/>
</dbReference>
<dbReference type="RefSeq" id="WP_015818700.1">
    <property type="nucleotide sequence ID" value="NC_012997.1"/>
</dbReference>
<dbReference type="Pfam" id="PF02954">
    <property type="entry name" value="HTH_8"/>
    <property type="match status" value="1"/>
</dbReference>
<feature type="domain" description="DNA binding HTH" evidence="2">
    <location>
        <begin position="255"/>
        <end position="293"/>
    </location>
</feature>
<feature type="transmembrane region" description="Helical" evidence="1">
    <location>
        <begin position="60"/>
        <end position="79"/>
    </location>
</feature>
<evidence type="ECO:0000313" key="3">
    <source>
        <dbReference type="EMBL" id="ACR12588.1"/>
    </source>
</evidence>
<feature type="transmembrane region" description="Helical" evidence="1">
    <location>
        <begin position="6"/>
        <end position="22"/>
    </location>
</feature>
<dbReference type="STRING" id="377629.TERTU_3513"/>
<organism evidence="3 4">
    <name type="scientific">Teredinibacter turnerae (strain ATCC 39867 / T7901)</name>
    <dbReference type="NCBI Taxonomy" id="377629"/>
    <lineage>
        <taxon>Bacteria</taxon>
        <taxon>Pseudomonadati</taxon>
        <taxon>Pseudomonadota</taxon>
        <taxon>Gammaproteobacteria</taxon>
        <taxon>Cellvibrionales</taxon>
        <taxon>Cellvibrionaceae</taxon>
        <taxon>Teredinibacter</taxon>
    </lineage>
</organism>
<dbReference type="Gene3D" id="1.10.10.60">
    <property type="entry name" value="Homeodomain-like"/>
    <property type="match status" value="1"/>
</dbReference>
<keyword evidence="1" id="KW-1133">Transmembrane helix</keyword>
<feature type="transmembrane region" description="Helical" evidence="1">
    <location>
        <begin position="91"/>
        <end position="119"/>
    </location>
</feature>
<reference evidence="3 4" key="1">
    <citation type="journal article" date="2009" name="PLoS ONE">
        <title>The complete genome of Teredinibacter turnerae T7901: an intracellular endosymbiont of marine wood-boring bivalves (shipworms).</title>
        <authorList>
            <person name="Yang J.C."/>
            <person name="Madupu R."/>
            <person name="Durkin A.S."/>
            <person name="Ekborg N.A."/>
            <person name="Pedamallu C.S."/>
            <person name="Hostetler J.B."/>
            <person name="Radune D."/>
            <person name="Toms B.S."/>
            <person name="Henrissat B."/>
            <person name="Coutinho P.M."/>
            <person name="Schwarz S."/>
            <person name="Field L."/>
            <person name="Trindade-Silva A.E."/>
            <person name="Soares C.A.G."/>
            <person name="Elshahawi S."/>
            <person name="Hanora A."/>
            <person name="Schmidt E.W."/>
            <person name="Haygood M.G."/>
            <person name="Posfai J."/>
            <person name="Benner J."/>
            <person name="Madinger C."/>
            <person name="Nove J."/>
            <person name="Anton B."/>
            <person name="Chaudhary K."/>
            <person name="Foster J."/>
            <person name="Holman A."/>
            <person name="Kumar S."/>
            <person name="Lessard P.A."/>
            <person name="Luyten Y.A."/>
            <person name="Slatko B."/>
            <person name="Wood N."/>
            <person name="Wu B."/>
            <person name="Teplitski M."/>
            <person name="Mougous J.D."/>
            <person name="Ward N."/>
            <person name="Eisen J.A."/>
            <person name="Badger J.H."/>
            <person name="Distel D.L."/>
        </authorList>
    </citation>
    <scope>NUCLEOTIDE SEQUENCE [LARGE SCALE GENOMIC DNA]</scope>
    <source>
        <strain evidence="4">ATCC 39867 / T7901</strain>
    </source>
</reference>
<dbReference type="InterPro" id="IPR002197">
    <property type="entry name" value="HTH_Fis"/>
</dbReference>
<dbReference type="KEGG" id="ttu:TERTU_3513"/>
<name>C5BRD7_TERTT</name>